<protein>
    <submittedName>
        <fullName evidence="6">TetR/AcrR family transcriptional regulator</fullName>
    </submittedName>
</protein>
<sequence>MAKPTAAKQTYVPPLLDLFRQYGYDGVSLSKISQATGLGKASLYHHFPGGKDDMVTTVLDTLDQWLQATALDALESEGDALARLTRMGDRICEAYSHGQKPCMLASLMLGSAKENFQPQVQGMLQRWMGAIATVLTQAGMAESLAQERSEEALIAIQGALIMARAMDDAAIFERTMQHLPQQLCR</sequence>
<comment type="caution">
    <text evidence="6">The sequence shown here is derived from an EMBL/GenBank/DDBJ whole genome shotgun (WGS) entry which is preliminary data.</text>
</comment>
<accession>A0ABV0K655</accession>
<evidence type="ECO:0000259" key="5">
    <source>
        <dbReference type="PROSITE" id="PS50977"/>
    </source>
</evidence>
<keyword evidence="2 4" id="KW-0238">DNA-binding</keyword>
<keyword evidence="1" id="KW-0805">Transcription regulation</keyword>
<dbReference type="Pfam" id="PF21993">
    <property type="entry name" value="TetR_C_13_2"/>
    <property type="match status" value="1"/>
</dbReference>
<dbReference type="Proteomes" id="UP001482513">
    <property type="component" value="Unassembled WGS sequence"/>
</dbReference>
<reference evidence="6 7" key="1">
    <citation type="submission" date="2022-04" db="EMBL/GenBank/DDBJ databases">
        <title>Positive selection, recombination, and allopatry shape intraspecific diversity of widespread and dominant cyanobacteria.</title>
        <authorList>
            <person name="Wei J."/>
            <person name="Shu W."/>
            <person name="Hu C."/>
        </authorList>
    </citation>
    <scope>NUCLEOTIDE SEQUENCE [LARGE SCALE GENOMIC DNA]</scope>
    <source>
        <strain evidence="6 7">DQ-A4</strain>
    </source>
</reference>
<dbReference type="InterPro" id="IPR054156">
    <property type="entry name" value="YxaF_TetR_C"/>
</dbReference>
<gene>
    <name evidence="6" type="ORF">NC992_13985</name>
</gene>
<evidence type="ECO:0000256" key="3">
    <source>
        <dbReference type="ARBA" id="ARBA00023163"/>
    </source>
</evidence>
<evidence type="ECO:0000256" key="1">
    <source>
        <dbReference type="ARBA" id="ARBA00023015"/>
    </source>
</evidence>
<feature type="DNA-binding region" description="H-T-H motif" evidence="4">
    <location>
        <begin position="28"/>
        <end position="47"/>
    </location>
</feature>
<name>A0ABV0K655_9CYAN</name>
<dbReference type="Gene3D" id="1.10.357.10">
    <property type="entry name" value="Tetracycline Repressor, domain 2"/>
    <property type="match status" value="1"/>
</dbReference>
<keyword evidence="7" id="KW-1185">Reference proteome</keyword>
<dbReference type="InterPro" id="IPR009057">
    <property type="entry name" value="Homeodomain-like_sf"/>
</dbReference>
<evidence type="ECO:0000256" key="2">
    <source>
        <dbReference type="ARBA" id="ARBA00023125"/>
    </source>
</evidence>
<organism evidence="6 7">
    <name type="scientific">Leptolyngbya subtilissima DQ-A4</name>
    <dbReference type="NCBI Taxonomy" id="2933933"/>
    <lineage>
        <taxon>Bacteria</taxon>
        <taxon>Bacillati</taxon>
        <taxon>Cyanobacteriota</taxon>
        <taxon>Cyanophyceae</taxon>
        <taxon>Leptolyngbyales</taxon>
        <taxon>Leptolyngbyaceae</taxon>
        <taxon>Leptolyngbya group</taxon>
        <taxon>Leptolyngbya</taxon>
    </lineage>
</organism>
<dbReference type="InterPro" id="IPR001647">
    <property type="entry name" value="HTH_TetR"/>
</dbReference>
<dbReference type="InterPro" id="IPR036271">
    <property type="entry name" value="Tet_transcr_reg_TetR-rel_C_sf"/>
</dbReference>
<dbReference type="RefSeq" id="WP_190705151.1">
    <property type="nucleotide sequence ID" value="NZ_JAMPKX010000006.1"/>
</dbReference>
<evidence type="ECO:0000256" key="4">
    <source>
        <dbReference type="PROSITE-ProRule" id="PRU00335"/>
    </source>
</evidence>
<feature type="domain" description="HTH tetR-type" evidence="5">
    <location>
        <begin position="5"/>
        <end position="65"/>
    </location>
</feature>
<keyword evidence="3" id="KW-0804">Transcription</keyword>
<proteinExistence type="predicted"/>
<dbReference type="SUPFAM" id="SSF48498">
    <property type="entry name" value="Tetracyclin repressor-like, C-terminal domain"/>
    <property type="match status" value="1"/>
</dbReference>
<dbReference type="PANTHER" id="PTHR47506:SF1">
    <property type="entry name" value="HTH-TYPE TRANSCRIPTIONAL REGULATOR YJDC"/>
    <property type="match status" value="1"/>
</dbReference>
<dbReference type="EMBL" id="JAMPKX010000006">
    <property type="protein sequence ID" value="MEP0947990.1"/>
    <property type="molecule type" value="Genomic_DNA"/>
</dbReference>
<evidence type="ECO:0000313" key="7">
    <source>
        <dbReference type="Proteomes" id="UP001482513"/>
    </source>
</evidence>
<dbReference type="SUPFAM" id="SSF46689">
    <property type="entry name" value="Homeodomain-like"/>
    <property type="match status" value="1"/>
</dbReference>
<dbReference type="PANTHER" id="PTHR47506">
    <property type="entry name" value="TRANSCRIPTIONAL REGULATORY PROTEIN"/>
    <property type="match status" value="1"/>
</dbReference>
<dbReference type="PROSITE" id="PS50977">
    <property type="entry name" value="HTH_TETR_2"/>
    <property type="match status" value="1"/>
</dbReference>
<dbReference type="Pfam" id="PF00440">
    <property type="entry name" value="TetR_N"/>
    <property type="match status" value="1"/>
</dbReference>
<evidence type="ECO:0000313" key="6">
    <source>
        <dbReference type="EMBL" id="MEP0947990.1"/>
    </source>
</evidence>